<dbReference type="Gene3D" id="3.40.430.10">
    <property type="entry name" value="Dihydrofolate Reductase, subunit A"/>
    <property type="match status" value="1"/>
</dbReference>
<proteinExistence type="predicted"/>
<keyword evidence="3" id="KW-1185">Reference proteome</keyword>
<sequence>MSNRVYIATSLDGFIADKNGGLDWLHSIPNPDGSDFGFADFMETVDALVMGRNTFETVLSFDGDWPYSKPVYVASNSLEVVPAGFDDKASLIQGTPEEIISVLNARGLKNLYIDGGATIQQFLQYDLIDEMTITTVPILLGEGIPLFARLEQSLTFEHQKTEVLLGSLVKSHYRRVRV</sequence>
<name>A0A081KBW3_9GAMM</name>
<dbReference type="Pfam" id="PF01872">
    <property type="entry name" value="RibD_C"/>
    <property type="match status" value="1"/>
</dbReference>
<dbReference type="RefSeq" id="WP_020583331.1">
    <property type="nucleotide sequence ID" value="NZ_JOJP01000001.1"/>
</dbReference>
<dbReference type="GO" id="GO:0008703">
    <property type="term" value="F:5-amino-6-(5-phosphoribosylamino)uracil reductase activity"/>
    <property type="evidence" value="ECO:0007669"/>
    <property type="project" value="InterPro"/>
</dbReference>
<dbReference type="eggNOG" id="COG0262">
    <property type="taxonomic scope" value="Bacteria"/>
</dbReference>
<dbReference type="GO" id="GO:0009231">
    <property type="term" value="P:riboflavin biosynthetic process"/>
    <property type="evidence" value="ECO:0007669"/>
    <property type="project" value="InterPro"/>
</dbReference>
<dbReference type="InterPro" id="IPR024072">
    <property type="entry name" value="DHFR-like_dom_sf"/>
</dbReference>
<evidence type="ECO:0000313" key="3">
    <source>
        <dbReference type="Proteomes" id="UP000027997"/>
    </source>
</evidence>
<organism evidence="2 3">
    <name type="scientific">Endozoicomonas elysicola</name>
    <dbReference type="NCBI Taxonomy" id="305900"/>
    <lineage>
        <taxon>Bacteria</taxon>
        <taxon>Pseudomonadati</taxon>
        <taxon>Pseudomonadota</taxon>
        <taxon>Gammaproteobacteria</taxon>
        <taxon>Oceanospirillales</taxon>
        <taxon>Endozoicomonadaceae</taxon>
        <taxon>Endozoicomonas</taxon>
    </lineage>
</organism>
<dbReference type="AlphaFoldDB" id="A0A081KBW3"/>
<dbReference type="Proteomes" id="UP000027997">
    <property type="component" value="Unassembled WGS sequence"/>
</dbReference>
<evidence type="ECO:0000259" key="1">
    <source>
        <dbReference type="Pfam" id="PF01872"/>
    </source>
</evidence>
<accession>A0A081KBW3</accession>
<dbReference type="PANTHER" id="PTHR38011:SF11">
    <property type="entry name" value="2,5-DIAMINO-6-RIBOSYLAMINO-4(3H)-PYRIMIDINONE 5'-PHOSPHATE REDUCTASE"/>
    <property type="match status" value="1"/>
</dbReference>
<gene>
    <name evidence="2" type="ORF">GV64_13630</name>
</gene>
<comment type="caution">
    <text evidence="2">The sequence shown here is derived from an EMBL/GenBank/DDBJ whole genome shotgun (WGS) entry which is preliminary data.</text>
</comment>
<dbReference type="InterPro" id="IPR050765">
    <property type="entry name" value="Riboflavin_Biosynth_HTPR"/>
</dbReference>
<evidence type="ECO:0000313" key="2">
    <source>
        <dbReference type="EMBL" id="KEI71639.1"/>
    </source>
</evidence>
<dbReference type="STRING" id="305900.GV64_13630"/>
<dbReference type="GO" id="GO:0016301">
    <property type="term" value="F:kinase activity"/>
    <property type="evidence" value="ECO:0007669"/>
    <property type="project" value="UniProtKB-KW"/>
</dbReference>
<dbReference type="PANTHER" id="PTHR38011">
    <property type="entry name" value="DIHYDROFOLATE REDUCTASE FAMILY PROTEIN (AFU_ORTHOLOGUE AFUA_8G06820)"/>
    <property type="match status" value="1"/>
</dbReference>
<dbReference type="InterPro" id="IPR002734">
    <property type="entry name" value="RibDG_C"/>
</dbReference>
<feature type="domain" description="Bacterial bifunctional deaminase-reductase C-terminal" evidence="1">
    <location>
        <begin position="7"/>
        <end position="162"/>
    </location>
</feature>
<reference evidence="2 3" key="1">
    <citation type="submission" date="2014-06" db="EMBL/GenBank/DDBJ databases">
        <title>Whole Genome Sequences of Three Symbiotic Endozoicomonas Bacteria.</title>
        <authorList>
            <person name="Neave M.J."/>
            <person name="Apprill A."/>
            <person name="Voolstra C.R."/>
        </authorList>
    </citation>
    <scope>NUCLEOTIDE SEQUENCE [LARGE SCALE GENOMIC DNA]</scope>
    <source>
        <strain evidence="2 3">DSM 22380</strain>
    </source>
</reference>
<keyword evidence="2" id="KW-0418">Kinase</keyword>
<keyword evidence="2" id="KW-0808">Transferase</keyword>
<dbReference type="SUPFAM" id="SSF53597">
    <property type="entry name" value="Dihydrofolate reductase-like"/>
    <property type="match status" value="1"/>
</dbReference>
<protein>
    <submittedName>
        <fullName evidence="2">Diacylglycerol kinase</fullName>
    </submittedName>
</protein>
<dbReference type="EMBL" id="JOJP01000001">
    <property type="protein sequence ID" value="KEI71639.1"/>
    <property type="molecule type" value="Genomic_DNA"/>
</dbReference>